<dbReference type="PROSITE" id="PS51257">
    <property type="entry name" value="PROKAR_LIPOPROTEIN"/>
    <property type="match status" value="1"/>
</dbReference>
<keyword evidence="1" id="KW-0732">Signal</keyword>
<accession>A0A1B3B8R2</accession>
<feature type="chain" id="PRO_5008544004" description="Lipoprotein" evidence="1">
    <location>
        <begin position="26"/>
        <end position="136"/>
    </location>
</feature>
<gene>
    <name evidence="2" type="ORF">KS2013_463</name>
</gene>
<reference evidence="3" key="1">
    <citation type="submission" date="2015-08" db="EMBL/GenBank/DDBJ databases">
        <authorList>
            <person name="Kim K.M."/>
        </authorList>
    </citation>
    <scope>NUCLEOTIDE SEQUENCE [LARGE SCALE GENOMIC DNA]</scope>
    <source>
        <strain evidence="3">KCTC 23892</strain>
    </source>
</reference>
<organism evidence="2 3">
    <name type="scientific">Kangiella sediminilitoris</name>
    <dbReference type="NCBI Taxonomy" id="1144748"/>
    <lineage>
        <taxon>Bacteria</taxon>
        <taxon>Pseudomonadati</taxon>
        <taxon>Pseudomonadota</taxon>
        <taxon>Gammaproteobacteria</taxon>
        <taxon>Kangiellales</taxon>
        <taxon>Kangiellaceae</taxon>
        <taxon>Kangiella</taxon>
    </lineage>
</organism>
<evidence type="ECO:0000313" key="2">
    <source>
        <dbReference type="EMBL" id="AOE49187.1"/>
    </source>
</evidence>
<keyword evidence="3" id="KW-1185">Reference proteome</keyword>
<sequence length="136" mass="15048" precursor="true">MFKNRIFISGLLFVVASLLQSCSQASNNKPDTEAVAQDLYAQIQQTLQTEGCVRNSDCDLLPVGSKPCGGPESYQPYSKTSSDVAKLQELGNRYQKLRDQYNKENQIMGICVITPKPNVSCVRNQCVTSEKATHVQ</sequence>
<evidence type="ECO:0000313" key="3">
    <source>
        <dbReference type="Proteomes" id="UP000094147"/>
    </source>
</evidence>
<evidence type="ECO:0000256" key="1">
    <source>
        <dbReference type="SAM" id="SignalP"/>
    </source>
</evidence>
<dbReference type="AlphaFoldDB" id="A0A1B3B8R2"/>
<name>A0A1B3B8R2_9GAMM</name>
<dbReference type="Proteomes" id="UP000094147">
    <property type="component" value="Chromosome"/>
</dbReference>
<dbReference type="RefSeq" id="WP_228703706.1">
    <property type="nucleotide sequence ID" value="NZ_CP012418.1"/>
</dbReference>
<evidence type="ECO:0008006" key="4">
    <source>
        <dbReference type="Google" id="ProtNLM"/>
    </source>
</evidence>
<dbReference type="KEGG" id="ksd:KS2013_463"/>
<dbReference type="EMBL" id="CP012418">
    <property type="protein sequence ID" value="AOE49187.1"/>
    <property type="molecule type" value="Genomic_DNA"/>
</dbReference>
<protein>
    <recommendedName>
        <fullName evidence="4">Lipoprotein</fullName>
    </recommendedName>
</protein>
<dbReference type="STRING" id="1144748.KS2013_463"/>
<proteinExistence type="predicted"/>
<feature type="signal peptide" evidence="1">
    <location>
        <begin position="1"/>
        <end position="25"/>
    </location>
</feature>